<keyword evidence="2" id="KW-1185">Reference proteome</keyword>
<protein>
    <submittedName>
        <fullName evidence="1">Uncharacterized protein</fullName>
    </submittedName>
</protein>
<dbReference type="EMBL" id="LNYJ01000011">
    <property type="protein sequence ID" value="KTD16836.1"/>
    <property type="molecule type" value="Genomic_DNA"/>
</dbReference>
<accession>A0A0W0V9T4</accession>
<name>A0A0W0V9T4_9GAMM</name>
<evidence type="ECO:0000313" key="2">
    <source>
        <dbReference type="Proteomes" id="UP000055035"/>
    </source>
</evidence>
<dbReference type="AlphaFoldDB" id="A0A0W0V9T4"/>
<organism evidence="1 2">
    <name type="scientific">Legionella jordanis</name>
    <dbReference type="NCBI Taxonomy" id="456"/>
    <lineage>
        <taxon>Bacteria</taxon>
        <taxon>Pseudomonadati</taxon>
        <taxon>Pseudomonadota</taxon>
        <taxon>Gammaproteobacteria</taxon>
        <taxon>Legionellales</taxon>
        <taxon>Legionellaceae</taxon>
        <taxon>Legionella</taxon>
    </lineage>
</organism>
<proteinExistence type="predicted"/>
<sequence>MNDNINHDLYEARIKIGNQIVFKTTGKELNDLIVTLAAHCELEHSGAEGEIIKLGTNEIVYHCRKQTIVDD</sequence>
<dbReference type="RefSeq" id="WP_058470661.1">
    <property type="nucleotide sequence ID" value="NZ_CAAAIC010000002.1"/>
</dbReference>
<reference evidence="1 2" key="1">
    <citation type="submission" date="2015-11" db="EMBL/GenBank/DDBJ databases">
        <title>Genomic analysis of 38 Legionella species identifies large and diverse effector repertoires.</title>
        <authorList>
            <person name="Burstein D."/>
            <person name="Amaro F."/>
            <person name="Zusman T."/>
            <person name="Lifshitz Z."/>
            <person name="Cohen O."/>
            <person name="Gilbert J.A."/>
            <person name="Pupko T."/>
            <person name="Shuman H.A."/>
            <person name="Segal G."/>
        </authorList>
    </citation>
    <scope>NUCLEOTIDE SEQUENCE [LARGE SCALE GENOMIC DNA]</scope>
    <source>
        <strain evidence="1 2">BL-540</strain>
    </source>
</reference>
<comment type="caution">
    <text evidence="1">The sequence shown here is derived from an EMBL/GenBank/DDBJ whole genome shotgun (WGS) entry which is preliminary data.</text>
</comment>
<evidence type="ECO:0000313" key="1">
    <source>
        <dbReference type="EMBL" id="KTD16836.1"/>
    </source>
</evidence>
<dbReference type="STRING" id="456.Ljor_1142"/>
<gene>
    <name evidence="1" type="ORF">Ljor_1142</name>
</gene>
<dbReference type="OrthoDB" id="5640602at2"/>
<dbReference type="Proteomes" id="UP000055035">
    <property type="component" value="Unassembled WGS sequence"/>
</dbReference>
<dbReference type="PATRIC" id="fig|456.5.peg.1217"/>